<dbReference type="Proteomes" id="UP000269396">
    <property type="component" value="Unassembled WGS sequence"/>
</dbReference>
<dbReference type="GO" id="GO:0000151">
    <property type="term" value="C:ubiquitin ligase complex"/>
    <property type="evidence" value="ECO:0007669"/>
    <property type="project" value="TreeGrafter"/>
</dbReference>
<reference evidence="3 4" key="1">
    <citation type="submission" date="2018-11" db="EMBL/GenBank/DDBJ databases">
        <authorList>
            <consortium name="Pathogen Informatics"/>
        </authorList>
    </citation>
    <scope>NUCLEOTIDE SEQUENCE [LARGE SCALE GENOMIC DNA]</scope>
    <source>
        <strain>Denwood</strain>
        <strain evidence="4">Zambia</strain>
    </source>
</reference>
<dbReference type="PANTHER" id="PTHR21497:SF39">
    <property type="entry name" value="E3 UBIQUITIN-PROTEIN LIGASE UBR3"/>
    <property type="match status" value="1"/>
</dbReference>
<dbReference type="EC" id="2.3.2.27" evidence="1"/>
<sequence length="439" mass="50365">MSILIPERCGIINPSNNLDSVLKMVATYSAPSCDETSGSLISGHYYLRPSLWHTDFDPIFHLLRVTSRRESSLAMEKYREHCRQRHGVTNMSSLWPPFRKPKQLPPDFRGLDHVLHSRHLHYIIFIQLSLFVYGDPLVTEESLAMIIHLINRALDTPCRSPGNNRKTCAKIFMENQASKSSVSNLPTLSLNNVNNYDTNIKLLTEQKQTEEINEMQQQQSSKQKEDLITEKCQNALMDDFIMDWEKGRFEEVLEDTDSDRLDQIDYDDDEDDEYGDDDVDDDHNDETVAGVGSSDDRDLNELTIDSQRINNKQLRTKTRNYRSSHIWRRQPWSSLCPLPSTPSFSSSSNTTTATNPHTSNNRQKEFWDTSLINCPYEPRTSIQDNLNRWLMISKHNIPQVSCAQVMLASLPLNQGSNLNCTLNTVPVLVNNEIQNGSKK</sequence>
<evidence type="ECO:0000313" key="4">
    <source>
        <dbReference type="Proteomes" id="UP000269396"/>
    </source>
</evidence>
<dbReference type="GO" id="GO:0016567">
    <property type="term" value="P:protein ubiquitination"/>
    <property type="evidence" value="ECO:0007669"/>
    <property type="project" value="UniProtKB-UniRule"/>
</dbReference>
<dbReference type="AlphaFoldDB" id="A0A3P7XDE7"/>
<gene>
    <name evidence="3" type="ORF">SMTD_LOCUS689</name>
</gene>
<keyword evidence="1" id="KW-0808">Transferase</keyword>
<comment type="similarity">
    <text evidence="1">Belongs to the E3 ubiquitin-protein ligase UBR1-like family.</text>
</comment>
<keyword evidence="1" id="KW-0863">Zinc-finger</keyword>
<dbReference type="EMBL" id="UZAL01000650">
    <property type="protein sequence ID" value="VDO72271.1"/>
    <property type="molecule type" value="Genomic_DNA"/>
</dbReference>
<dbReference type="GO" id="GO:0061630">
    <property type="term" value="F:ubiquitin protein ligase activity"/>
    <property type="evidence" value="ECO:0007669"/>
    <property type="project" value="UniProtKB-UniRule"/>
</dbReference>
<proteinExistence type="inferred from homology"/>
<accession>A0A3P7XDE7</accession>
<feature type="region of interest" description="Disordered" evidence="2">
    <location>
        <begin position="255"/>
        <end position="300"/>
    </location>
</feature>
<dbReference type="GO" id="GO:0008270">
    <property type="term" value="F:zinc ion binding"/>
    <property type="evidence" value="ECO:0007669"/>
    <property type="project" value="UniProtKB-UniRule"/>
</dbReference>
<comment type="pathway">
    <text evidence="1">Protein modification; protein ubiquitination.</text>
</comment>
<organism evidence="3 4">
    <name type="scientific">Schistosoma mattheei</name>
    <dbReference type="NCBI Taxonomy" id="31246"/>
    <lineage>
        <taxon>Eukaryota</taxon>
        <taxon>Metazoa</taxon>
        <taxon>Spiralia</taxon>
        <taxon>Lophotrochozoa</taxon>
        <taxon>Platyhelminthes</taxon>
        <taxon>Trematoda</taxon>
        <taxon>Digenea</taxon>
        <taxon>Strigeidida</taxon>
        <taxon>Schistosomatoidea</taxon>
        <taxon>Schistosomatidae</taxon>
        <taxon>Schistosoma</taxon>
    </lineage>
</organism>
<evidence type="ECO:0000313" key="3">
    <source>
        <dbReference type="EMBL" id="VDO72271.1"/>
    </source>
</evidence>
<evidence type="ECO:0000256" key="2">
    <source>
        <dbReference type="SAM" id="MobiDB-lite"/>
    </source>
</evidence>
<evidence type="ECO:0000256" key="1">
    <source>
        <dbReference type="RuleBase" id="RU366018"/>
    </source>
</evidence>
<dbReference type="InterPro" id="IPR039164">
    <property type="entry name" value="UBR1-like"/>
</dbReference>
<dbReference type="GO" id="GO:0005737">
    <property type="term" value="C:cytoplasm"/>
    <property type="evidence" value="ECO:0007669"/>
    <property type="project" value="TreeGrafter"/>
</dbReference>
<keyword evidence="1" id="KW-0833">Ubl conjugation pathway</keyword>
<dbReference type="PANTHER" id="PTHR21497">
    <property type="entry name" value="UBIQUITIN LIGASE E3 ALPHA-RELATED"/>
    <property type="match status" value="1"/>
</dbReference>
<name>A0A3P7XDE7_9TREM</name>
<comment type="function">
    <text evidence="1">Ubiquitin ligase protein which is a component of the N-end rule pathway. Recognizes and binds to proteins bearing specific N-terminal residues that are destabilizing according to the N-end rule, leading to their ubiquitination and subsequent degradation.</text>
</comment>
<protein>
    <recommendedName>
        <fullName evidence="1">E3 ubiquitin-protein ligase</fullName>
        <ecNumber evidence="1">2.3.2.27</ecNumber>
    </recommendedName>
</protein>
<keyword evidence="4" id="KW-1185">Reference proteome</keyword>
<comment type="catalytic activity">
    <reaction evidence="1">
        <text>S-ubiquitinyl-[E2 ubiquitin-conjugating enzyme]-L-cysteine + [acceptor protein]-L-lysine = [E2 ubiquitin-conjugating enzyme]-L-cysteine + N(6)-ubiquitinyl-[acceptor protein]-L-lysine.</text>
        <dbReference type="EC" id="2.3.2.27"/>
    </reaction>
</comment>
<keyword evidence="1" id="KW-0862">Zinc</keyword>
<feature type="region of interest" description="Disordered" evidence="2">
    <location>
        <begin position="340"/>
        <end position="361"/>
    </location>
</feature>
<feature type="compositionally biased region" description="Acidic residues" evidence="2">
    <location>
        <begin position="264"/>
        <end position="284"/>
    </location>
</feature>
<keyword evidence="1" id="KW-0479">Metal-binding</keyword>
<dbReference type="GO" id="GO:0071596">
    <property type="term" value="P:ubiquitin-dependent protein catabolic process via the N-end rule pathway"/>
    <property type="evidence" value="ECO:0007669"/>
    <property type="project" value="UniProtKB-UniRule"/>
</dbReference>